<feature type="compositionally biased region" description="Low complexity" evidence="1">
    <location>
        <begin position="216"/>
        <end position="226"/>
    </location>
</feature>
<evidence type="ECO:0000313" key="4">
    <source>
        <dbReference type="EMBL" id="PWA96892.1"/>
    </source>
</evidence>
<feature type="region of interest" description="Disordered" evidence="1">
    <location>
        <begin position="1"/>
        <end position="45"/>
    </location>
</feature>
<accession>A0A2U1QFW8</accession>
<dbReference type="InterPro" id="IPR000477">
    <property type="entry name" value="RT_dom"/>
</dbReference>
<feature type="domain" description="Retrotransposon gag" evidence="3">
    <location>
        <begin position="357"/>
        <end position="447"/>
    </location>
</feature>
<feature type="compositionally biased region" description="Low complexity" evidence="1">
    <location>
        <begin position="238"/>
        <end position="248"/>
    </location>
</feature>
<dbReference type="Gene3D" id="3.30.70.270">
    <property type="match status" value="2"/>
</dbReference>
<keyword evidence="5" id="KW-1185">Reference proteome</keyword>
<dbReference type="InterPro" id="IPR043128">
    <property type="entry name" value="Rev_trsase/Diguanyl_cyclase"/>
</dbReference>
<gene>
    <name evidence="4" type="ORF">CTI12_AA035140</name>
</gene>
<feature type="compositionally biased region" description="Basic and acidic residues" evidence="1">
    <location>
        <begin position="163"/>
        <end position="177"/>
    </location>
</feature>
<feature type="region of interest" description="Disordered" evidence="1">
    <location>
        <begin position="481"/>
        <end position="529"/>
    </location>
</feature>
<comment type="caution">
    <text evidence="4">The sequence shown here is derived from an EMBL/GenBank/DDBJ whole genome shotgun (WGS) entry which is preliminary data.</text>
</comment>
<dbReference type="AlphaFoldDB" id="A0A2U1QFW8"/>
<protein>
    <submittedName>
        <fullName evidence="4">Reverse transcriptase domain-containing protein</fullName>
    </submittedName>
</protein>
<dbReference type="Pfam" id="PF03732">
    <property type="entry name" value="Retrotrans_gag"/>
    <property type="match status" value="1"/>
</dbReference>
<dbReference type="CDD" id="cd00303">
    <property type="entry name" value="retropepsin_like"/>
    <property type="match status" value="1"/>
</dbReference>
<evidence type="ECO:0000313" key="5">
    <source>
        <dbReference type="Proteomes" id="UP000245207"/>
    </source>
</evidence>
<dbReference type="Gene3D" id="3.10.10.10">
    <property type="entry name" value="HIV Type 1 Reverse Transcriptase, subunit A, domain 1"/>
    <property type="match status" value="1"/>
</dbReference>
<dbReference type="Gene3D" id="2.40.70.10">
    <property type="entry name" value="Acid Proteases"/>
    <property type="match status" value="1"/>
</dbReference>
<dbReference type="GO" id="GO:0003964">
    <property type="term" value="F:RNA-directed DNA polymerase activity"/>
    <property type="evidence" value="ECO:0007669"/>
    <property type="project" value="UniProtKB-KW"/>
</dbReference>
<feature type="compositionally biased region" description="Basic and acidic residues" evidence="1">
    <location>
        <begin position="494"/>
        <end position="505"/>
    </location>
</feature>
<dbReference type="Proteomes" id="UP000245207">
    <property type="component" value="Unassembled WGS sequence"/>
</dbReference>
<dbReference type="EMBL" id="PKPP01000154">
    <property type="protein sequence ID" value="PWA96892.1"/>
    <property type="molecule type" value="Genomic_DNA"/>
</dbReference>
<sequence>MTKHKNTSQRTPQMDKTRGDPPRRNYPDLTLRQTTGTTSAPGHQELESTPIIPTVELPAATTQTTTVVPNNEDLQRTLFTTPHQTATAVDNTAPPGAPDKERRINLEENITALEEDTQGAMLKNFVSRNFDTLNNLLQEESRRRSSHNLHARLNFNGTSPPRYLEREHNERRTDVHSRLGTPSNSQYSEEYEGNGRRTPVFSRLGSRRVHDRIGPRRSPSEGSSRSGSRRAYDKSGKRSSPSESPSSSDSDEKRRKRRKRSDSSSSSSSDNEDKETGHWKSRGRRREEEDEDISLPWRRQKVDAFSKRISDYSDNKKRRMPSNVKTYDGTGDPDDHLKIFESAAGIENWPQPVWCHMFNSTLVGNARTWFSKLPRRSIKGYEELRKAFRLNFTQRKKCAKDPVELARIKQRQGESTSAFMERFKDECIHVKACPEILKISGFMNGINNQELIKKLNDKVPQTFDELMKRTRSFIQGEAAVADSKKGYSNYRPQEQSRRQSNDHGGNRNKSYRNDGGARGNDKYTPLTKTPREIFATEGANFPKPPPMRTPEGKRIGNGYCDYHGQKGHTTNECVQLRQLIDKLVKEGRMDHLVKNIKEGKDKQRTGDKKEPPKDKADTIYMIQSWQRKVKQKVSQRFSPNDEISFPKLTADNAVAEPLTIEIYAGGHNIHRMYVDGGASAEIMYEHCFKRLRPEIQSQLIPATSSLTGFTGEKIWPIGQLRLLVTVGNKEHSTKAWMNFMVIRSPSPYNGIIGRSGISALRAVPSTAHGMLKFPVEGGIVTLYNNAVPPEECNTVTCEATNTPEHGAAKIPNLKVAIHPDYPEQQVSIGGSLSDKGKTAVCALLQKNLDVFAWEPKHMTGVPRSISEHKLQIRQGYPPIRQKKRGQAPERAKAILEEVHKLVDAGIMREVYYHDWLSNPVMVKKSDGSWRMCVDFTDLNKACPQYCYPLPEINWKVESLCGYPFKCFLDAYKGYHQIQMAKEDEEKTAFHTSQGVYCYTKMPFGLKNAGATYQRLVDNAFEKQVGRNLEVYVDDLVIKIHTEDEVVRDIEETFKTLRKINMKLNPKKCTFGATEGMFLGYLIEPDGIKPCPEKTETVIQLPSPRTLKEVQSLNGKLAGLNRFLSKSADKSLSLFKTLKKSTKKGDFRWTTEAEEVFQQLNKQ</sequence>
<dbReference type="InterPro" id="IPR053134">
    <property type="entry name" value="RNA-dir_DNA_polymerase"/>
</dbReference>
<keyword evidence="4" id="KW-0695">RNA-directed DNA polymerase</keyword>
<dbReference type="PANTHER" id="PTHR24559">
    <property type="entry name" value="TRANSPOSON TY3-I GAG-POL POLYPROTEIN"/>
    <property type="match status" value="1"/>
</dbReference>
<keyword evidence="4" id="KW-0808">Transferase</keyword>
<dbReference type="OrthoDB" id="101614at2759"/>
<organism evidence="4 5">
    <name type="scientific">Artemisia annua</name>
    <name type="common">Sweet wormwood</name>
    <dbReference type="NCBI Taxonomy" id="35608"/>
    <lineage>
        <taxon>Eukaryota</taxon>
        <taxon>Viridiplantae</taxon>
        <taxon>Streptophyta</taxon>
        <taxon>Embryophyta</taxon>
        <taxon>Tracheophyta</taxon>
        <taxon>Spermatophyta</taxon>
        <taxon>Magnoliopsida</taxon>
        <taxon>eudicotyledons</taxon>
        <taxon>Gunneridae</taxon>
        <taxon>Pentapetalae</taxon>
        <taxon>asterids</taxon>
        <taxon>campanulids</taxon>
        <taxon>Asterales</taxon>
        <taxon>Asteraceae</taxon>
        <taxon>Asteroideae</taxon>
        <taxon>Anthemideae</taxon>
        <taxon>Artemisiinae</taxon>
        <taxon>Artemisia</taxon>
    </lineage>
</organism>
<feature type="compositionally biased region" description="Polar residues" evidence="1">
    <location>
        <begin position="31"/>
        <end position="41"/>
    </location>
</feature>
<dbReference type="InterPro" id="IPR005162">
    <property type="entry name" value="Retrotrans_gag_dom"/>
</dbReference>
<feature type="region of interest" description="Disordered" evidence="1">
    <location>
        <begin position="308"/>
        <end position="330"/>
    </location>
</feature>
<dbReference type="PANTHER" id="PTHR24559:SF444">
    <property type="entry name" value="REVERSE TRANSCRIPTASE DOMAIN-CONTAINING PROTEIN"/>
    <property type="match status" value="1"/>
</dbReference>
<proteinExistence type="predicted"/>
<feature type="compositionally biased region" description="Basic and acidic residues" evidence="1">
    <location>
        <begin position="13"/>
        <end position="26"/>
    </location>
</feature>
<dbReference type="SUPFAM" id="SSF56672">
    <property type="entry name" value="DNA/RNA polymerases"/>
    <property type="match status" value="1"/>
</dbReference>
<dbReference type="CDD" id="cd01647">
    <property type="entry name" value="RT_LTR"/>
    <property type="match status" value="1"/>
</dbReference>
<keyword evidence="4" id="KW-0548">Nucleotidyltransferase</keyword>
<feature type="domain" description="Reverse transcriptase" evidence="2">
    <location>
        <begin position="922"/>
        <end position="1081"/>
    </location>
</feature>
<reference evidence="4 5" key="1">
    <citation type="journal article" date="2018" name="Mol. Plant">
        <title>The genome of Artemisia annua provides insight into the evolution of Asteraceae family and artemisinin biosynthesis.</title>
        <authorList>
            <person name="Shen Q."/>
            <person name="Zhang L."/>
            <person name="Liao Z."/>
            <person name="Wang S."/>
            <person name="Yan T."/>
            <person name="Shi P."/>
            <person name="Liu M."/>
            <person name="Fu X."/>
            <person name="Pan Q."/>
            <person name="Wang Y."/>
            <person name="Lv Z."/>
            <person name="Lu X."/>
            <person name="Zhang F."/>
            <person name="Jiang W."/>
            <person name="Ma Y."/>
            <person name="Chen M."/>
            <person name="Hao X."/>
            <person name="Li L."/>
            <person name="Tang Y."/>
            <person name="Lv G."/>
            <person name="Zhou Y."/>
            <person name="Sun X."/>
            <person name="Brodelius P.E."/>
            <person name="Rose J.K.C."/>
            <person name="Tang K."/>
        </authorList>
    </citation>
    <scope>NUCLEOTIDE SEQUENCE [LARGE SCALE GENOMIC DNA]</scope>
    <source>
        <strain evidence="5">cv. Huhao1</strain>
        <tissue evidence="4">Leaf</tissue>
    </source>
</reference>
<evidence type="ECO:0000259" key="2">
    <source>
        <dbReference type="Pfam" id="PF00078"/>
    </source>
</evidence>
<feature type="region of interest" description="Disordered" evidence="1">
    <location>
        <begin position="140"/>
        <end position="293"/>
    </location>
</feature>
<dbReference type="InterPro" id="IPR043502">
    <property type="entry name" value="DNA/RNA_pol_sf"/>
</dbReference>
<dbReference type="Pfam" id="PF00078">
    <property type="entry name" value="RVT_1"/>
    <property type="match status" value="1"/>
</dbReference>
<dbReference type="InterPro" id="IPR021109">
    <property type="entry name" value="Peptidase_aspartic_dom_sf"/>
</dbReference>
<evidence type="ECO:0000259" key="3">
    <source>
        <dbReference type="Pfam" id="PF03732"/>
    </source>
</evidence>
<evidence type="ECO:0000256" key="1">
    <source>
        <dbReference type="SAM" id="MobiDB-lite"/>
    </source>
</evidence>
<name>A0A2U1QFW8_ARTAN</name>